<dbReference type="EMBL" id="BLRV01000100">
    <property type="protein sequence ID" value="GFP21770.1"/>
    <property type="molecule type" value="Genomic_DNA"/>
</dbReference>
<protein>
    <submittedName>
        <fullName evidence="1">Uncharacterized protein</fullName>
    </submittedName>
</protein>
<proteinExistence type="predicted"/>
<gene>
    <name evidence="1" type="ORF">HKBW3S06_00997</name>
</gene>
<reference evidence="1 2" key="1">
    <citation type="journal article" date="2020" name="Front. Microbiol.">
        <title>Single-cell genomics of novel Actinobacteria with the Wood-Ljungdahl pathway discovered in a serpentinizing system.</title>
        <authorList>
            <person name="Merino N."/>
            <person name="Kawai M."/>
            <person name="Boyd E.S."/>
            <person name="Colman D.R."/>
            <person name="McGlynn S.E."/>
            <person name="Nealson K.H."/>
            <person name="Kurokawa K."/>
            <person name="Hongoh Y."/>
        </authorList>
    </citation>
    <scope>NUCLEOTIDE SEQUENCE [LARGE SCALE GENOMIC DNA]</scope>
    <source>
        <strain evidence="1 2">S06</strain>
    </source>
</reference>
<dbReference type="Proteomes" id="UP000580051">
    <property type="component" value="Unassembled WGS sequence"/>
</dbReference>
<evidence type="ECO:0000313" key="1">
    <source>
        <dbReference type="EMBL" id="GFP21770.1"/>
    </source>
</evidence>
<organism evidence="1 2">
    <name type="scientific">Candidatus Hakubella thermalkaliphila</name>
    <dbReference type="NCBI Taxonomy" id="2754717"/>
    <lineage>
        <taxon>Bacteria</taxon>
        <taxon>Bacillati</taxon>
        <taxon>Actinomycetota</taxon>
        <taxon>Actinomycetota incertae sedis</taxon>
        <taxon>Candidatus Hakubellales</taxon>
        <taxon>Candidatus Hakubellaceae</taxon>
        <taxon>Candidatus Hakubella</taxon>
    </lineage>
</organism>
<evidence type="ECO:0000313" key="2">
    <source>
        <dbReference type="Proteomes" id="UP000580051"/>
    </source>
</evidence>
<dbReference type="AlphaFoldDB" id="A0A6V8NQX0"/>
<accession>A0A6V8NQX0</accession>
<comment type="caution">
    <text evidence="1">The sequence shown here is derived from an EMBL/GenBank/DDBJ whole genome shotgun (WGS) entry which is preliminary data.</text>
</comment>
<name>A0A6V8NQX0_9ACTN</name>
<sequence>MAHGGQKLIPQPRASLGIKLLATGPQQVELQKSIGQGHEDHLIDHQGEGPGAEILKGREKHLSWRRELLDSRAQAIVPPHLKRIPHFLPIQEHPQLPSAVGISLPVDNHTQRHWTARKTLKAPDPGHLRTEQDLLWGRLGSPLLLLLEGLLPGRFPF</sequence>